<evidence type="ECO:0000313" key="9">
    <source>
        <dbReference type="EMBL" id="EFN78156.1"/>
    </source>
</evidence>
<dbReference type="OrthoDB" id="2155283at2759"/>
<evidence type="ECO:0000256" key="4">
    <source>
        <dbReference type="ARBA" id="ARBA00022491"/>
    </source>
</evidence>
<dbReference type="OMA" id="YEQMMAM"/>
<dbReference type="InterPro" id="IPR037634">
    <property type="entry name" value="Smaug_SAM"/>
</dbReference>
<dbReference type="SUPFAM" id="SSF47769">
    <property type="entry name" value="SAM/Pointed domain"/>
    <property type="match status" value="1"/>
</dbReference>
<protein>
    <submittedName>
        <fullName evidence="9">Sterile alpha motif domain-containing protein 4B</fullName>
    </submittedName>
</protein>
<proteinExistence type="inferred from homology"/>
<dbReference type="GO" id="GO:0000932">
    <property type="term" value="C:P-body"/>
    <property type="evidence" value="ECO:0007669"/>
    <property type="project" value="TreeGrafter"/>
</dbReference>
<dbReference type="EMBL" id="GL451937">
    <property type="protein sequence ID" value="EFN78156.1"/>
    <property type="molecule type" value="Genomic_DNA"/>
</dbReference>
<feature type="compositionally biased region" description="Low complexity" evidence="6">
    <location>
        <begin position="493"/>
        <end position="503"/>
    </location>
</feature>
<comment type="similarity">
    <text evidence="2">Belongs to the SMAUG family.</text>
</comment>
<dbReference type="GO" id="GO:0000289">
    <property type="term" value="P:nuclear-transcribed mRNA poly(A) tail shortening"/>
    <property type="evidence" value="ECO:0007669"/>
    <property type="project" value="TreeGrafter"/>
</dbReference>
<dbReference type="STRING" id="610380.E2C1I0"/>
<gene>
    <name evidence="9" type="ORF">EAI_08128</name>
</gene>
<feature type="domain" description="SAM" evidence="7">
    <location>
        <begin position="312"/>
        <end position="368"/>
    </location>
</feature>
<dbReference type="PANTHER" id="PTHR12515">
    <property type="entry name" value="STERILE ALPHA MOTIF DOMAIN CONTAINING PROTEIN 4-RELATED"/>
    <property type="match status" value="1"/>
</dbReference>
<evidence type="ECO:0000256" key="2">
    <source>
        <dbReference type="ARBA" id="ARBA00008232"/>
    </source>
</evidence>
<dbReference type="Pfam" id="PF00536">
    <property type="entry name" value="SAM_1"/>
    <property type="match status" value="1"/>
</dbReference>
<dbReference type="InterPro" id="IPR001660">
    <property type="entry name" value="SAM"/>
</dbReference>
<keyword evidence="3" id="KW-0963">Cytoplasm</keyword>
<organism evidence="10">
    <name type="scientific">Harpegnathos saltator</name>
    <name type="common">Jerdon's jumping ant</name>
    <dbReference type="NCBI Taxonomy" id="610380"/>
    <lineage>
        <taxon>Eukaryota</taxon>
        <taxon>Metazoa</taxon>
        <taxon>Ecdysozoa</taxon>
        <taxon>Arthropoda</taxon>
        <taxon>Hexapoda</taxon>
        <taxon>Insecta</taxon>
        <taxon>Pterygota</taxon>
        <taxon>Neoptera</taxon>
        <taxon>Endopterygota</taxon>
        <taxon>Hymenoptera</taxon>
        <taxon>Apocrita</taxon>
        <taxon>Aculeata</taxon>
        <taxon>Formicoidea</taxon>
        <taxon>Formicidae</taxon>
        <taxon>Ponerinae</taxon>
        <taxon>Ponerini</taxon>
        <taxon>Harpegnathos</taxon>
    </lineage>
</organism>
<accession>E2C1I0</accession>
<reference evidence="9 10" key="1">
    <citation type="journal article" date="2010" name="Science">
        <title>Genomic comparison of the ants Camponotus floridanus and Harpegnathos saltator.</title>
        <authorList>
            <person name="Bonasio R."/>
            <person name="Zhang G."/>
            <person name="Ye C."/>
            <person name="Mutti N.S."/>
            <person name="Fang X."/>
            <person name="Qin N."/>
            <person name="Donahue G."/>
            <person name="Yang P."/>
            <person name="Li Q."/>
            <person name="Li C."/>
            <person name="Zhang P."/>
            <person name="Huang Z."/>
            <person name="Berger S.L."/>
            <person name="Reinberg D."/>
            <person name="Wang J."/>
            <person name="Liebig J."/>
        </authorList>
    </citation>
    <scope>NUCLEOTIDE SEQUENCE [LARGE SCALE GENOMIC DNA]</scope>
    <source>
        <strain evidence="9 10">R22 G/1</strain>
    </source>
</reference>
<dbReference type="CDD" id="cd09557">
    <property type="entry name" value="SAM_Smaug"/>
    <property type="match status" value="1"/>
</dbReference>
<feature type="compositionally biased region" description="Pro residues" evidence="6">
    <location>
        <begin position="215"/>
        <end position="230"/>
    </location>
</feature>
<dbReference type="InterPro" id="IPR013761">
    <property type="entry name" value="SAM/pointed_sf"/>
</dbReference>
<sequence>MKLSAAAPFCEQVSELTRLFSQWNECEQTVVLYALLRRMPAVQARFLAEAVQHTLHSVSQLDTQELNANNSGSYQQQFWHQTFISGLMTESTEVAIRELLVHLPLLKPGNIDCKEAYLAAIPELINHCVSTGQFTHQVQQLLSYTLIHPAVTCQDRRALGHWLHNLEDRIRNTPTIQSMEEYANHTSAPRWDNTWSRKLTDIFNTNLNGTMFGVIPPPPPPPPPLQPPAPISRQRRSNSLTPPVATSHHHELVDRTSNANNSSRHKPRSFSVSGDHASSLIGLGPLSPQGSCASSGSEGRLDDANRSLASGMRDVPVWLKTLRLHKYSTLFSQLSYEDMLALTEDKLVAQGVTKGASHKLEISIGKLKQRYNTLVNLEKDLLLSTDAQASSFTQGPTMLVNVTDELKTILTTPMRPSQESDPQDIPQQYTRVLGKLYTKLALENVDDNILCAGISIFEKVLQHDCFTTSQKDKVQQWRTRLGNPRQTSKWQQNYGYNNRRYGNSQQHNRKPSLNSSNVHSTHNTHNSHSSYMVSPHRNHSISYYQNSSNQAIAHLRPTSIEKRSSLQETTSLQQMQKSFYRTNSAPRDHFVEPEASGSNETKPSSSQSTAEINDCLESLCLRMTEQALDTFGDT</sequence>
<dbReference type="InParanoid" id="E2C1I0"/>
<dbReference type="Proteomes" id="UP000008237">
    <property type="component" value="Unassembled WGS sequence"/>
</dbReference>
<dbReference type="GO" id="GO:0030371">
    <property type="term" value="F:translation repressor activity"/>
    <property type="evidence" value="ECO:0007669"/>
    <property type="project" value="InterPro"/>
</dbReference>
<feature type="domain" description="SMAUG/ZCCHC2-like PHAT" evidence="8">
    <location>
        <begin position="62"/>
        <end position="170"/>
    </location>
</feature>
<feature type="compositionally biased region" description="Polar residues" evidence="6">
    <location>
        <begin position="596"/>
        <end position="610"/>
    </location>
</feature>
<evidence type="ECO:0000256" key="3">
    <source>
        <dbReference type="ARBA" id="ARBA00022490"/>
    </source>
</evidence>
<dbReference type="InterPro" id="IPR037093">
    <property type="entry name" value="PHAT_dom_sf"/>
</dbReference>
<dbReference type="Pfam" id="PF26034">
    <property type="entry name" value="PHAT_SMAUG"/>
    <property type="match status" value="1"/>
</dbReference>
<dbReference type="Gene3D" id="1.10.150.50">
    <property type="entry name" value="Transcription Factor, Ets-1"/>
    <property type="match status" value="1"/>
</dbReference>
<feature type="region of interest" description="Disordered" evidence="6">
    <location>
        <begin position="281"/>
        <end position="300"/>
    </location>
</feature>
<feature type="region of interest" description="Disordered" evidence="6">
    <location>
        <begin position="210"/>
        <end position="276"/>
    </location>
</feature>
<dbReference type="PANTHER" id="PTHR12515:SF5">
    <property type="entry name" value="PROTEIN SMAUG"/>
    <property type="match status" value="1"/>
</dbReference>
<evidence type="ECO:0000259" key="8">
    <source>
        <dbReference type="Pfam" id="PF26034"/>
    </source>
</evidence>
<evidence type="ECO:0000259" key="7">
    <source>
        <dbReference type="Pfam" id="PF00536"/>
    </source>
</evidence>
<dbReference type="AlphaFoldDB" id="E2C1I0"/>
<dbReference type="GO" id="GO:0003729">
    <property type="term" value="F:mRNA binding"/>
    <property type="evidence" value="ECO:0007669"/>
    <property type="project" value="TreeGrafter"/>
</dbReference>
<evidence type="ECO:0000256" key="1">
    <source>
        <dbReference type="ARBA" id="ARBA00004496"/>
    </source>
</evidence>
<feature type="region of interest" description="Disordered" evidence="6">
    <location>
        <begin position="581"/>
        <end position="610"/>
    </location>
</feature>
<dbReference type="Gene3D" id="1.25.40.170">
    <property type="entry name" value="Smaug, PHAT domain"/>
    <property type="match status" value="1"/>
</dbReference>
<keyword evidence="4" id="KW-0678">Repressor</keyword>
<feature type="compositionally biased region" description="Polar residues" evidence="6">
    <location>
        <begin position="288"/>
        <end position="297"/>
    </location>
</feature>
<evidence type="ECO:0000313" key="10">
    <source>
        <dbReference type="Proteomes" id="UP000008237"/>
    </source>
</evidence>
<evidence type="ECO:0000256" key="5">
    <source>
        <dbReference type="ARBA" id="ARBA00022884"/>
    </source>
</evidence>
<name>E2C1I0_HARSA</name>
<dbReference type="FunCoup" id="E2C1I0">
    <property type="interactions" value="931"/>
</dbReference>
<feature type="region of interest" description="Disordered" evidence="6">
    <location>
        <begin position="481"/>
        <end position="534"/>
    </location>
</feature>
<comment type="subcellular location">
    <subcellularLocation>
        <location evidence="1">Cytoplasm</location>
    </subcellularLocation>
</comment>
<dbReference type="InterPro" id="IPR050897">
    <property type="entry name" value="SMAUG/VTS1_RNA-bind"/>
</dbReference>
<feature type="compositionally biased region" description="Low complexity" evidence="6">
    <location>
        <begin position="512"/>
        <end position="530"/>
    </location>
</feature>
<keyword evidence="5" id="KW-0694">RNA-binding</keyword>
<dbReference type="InterPro" id="IPR058599">
    <property type="entry name" value="PHAT_Smg/ZCCHC2-like"/>
</dbReference>
<evidence type="ECO:0000256" key="6">
    <source>
        <dbReference type="SAM" id="MobiDB-lite"/>
    </source>
</evidence>
<keyword evidence="10" id="KW-1185">Reference proteome</keyword>